<dbReference type="SUPFAM" id="SSF55073">
    <property type="entry name" value="Nucleotide cyclase"/>
    <property type="match status" value="1"/>
</dbReference>
<evidence type="ECO:0000313" key="3">
    <source>
        <dbReference type="EMBL" id="XAY05117.1"/>
    </source>
</evidence>
<dbReference type="NCBIfam" id="TIGR00254">
    <property type="entry name" value="GGDEF"/>
    <property type="match status" value="1"/>
</dbReference>
<dbReference type="PANTHER" id="PTHR45138">
    <property type="entry name" value="REGULATORY COMPONENTS OF SENSORY TRANSDUCTION SYSTEM"/>
    <property type="match status" value="1"/>
</dbReference>
<dbReference type="Pfam" id="PF00990">
    <property type="entry name" value="GGDEF"/>
    <property type="match status" value="1"/>
</dbReference>
<evidence type="ECO:0000256" key="1">
    <source>
        <dbReference type="SAM" id="MobiDB-lite"/>
    </source>
</evidence>
<dbReference type="EMBL" id="CP114014">
    <property type="protein sequence ID" value="XAY05117.1"/>
    <property type="molecule type" value="Genomic_DNA"/>
</dbReference>
<gene>
    <name evidence="3" type="ORF">DSM112329_01961</name>
</gene>
<evidence type="ECO:0000259" key="2">
    <source>
        <dbReference type="PROSITE" id="PS50887"/>
    </source>
</evidence>
<dbReference type="GO" id="GO:0043709">
    <property type="term" value="P:cell adhesion involved in single-species biofilm formation"/>
    <property type="evidence" value="ECO:0007669"/>
    <property type="project" value="TreeGrafter"/>
</dbReference>
<protein>
    <recommendedName>
        <fullName evidence="2">GGDEF domain-containing protein</fullName>
    </recommendedName>
</protein>
<dbReference type="Gene3D" id="3.30.70.270">
    <property type="match status" value="1"/>
</dbReference>
<feature type="domain" description="GGDEF" evidence="2">
    <location>
        <begin position="226"/>
        <end position="359"/>
    </location>
</feature>
<sequence>MKLRRSSAPEPQPAPAAARGSRDGTPDSVLDAAAAIVRALAEAASGGPEPAARLDAWARHLLLLEPAPNARGGAAPTGRDWAGLRRHVVAHVREDRDAVARSMTDLQDAVWLVVDGLSQAIVGDGANDADAAGQLDRLRAAAGGPAAELKATALQTVQRLSEIADERSARQVQLARELGERVEVLRVELDDTRREVEVDPLTKLGNRSVLQRELPRAVQVRTLVDEPACLAVVDLDNFKQINDRHGHQTGDSALEAFASALARSFPRRRDVVTRFGGDEFAVILRDASAEDGCRLAERFLVAVRQLEVAGPRETLQLSASVGIAEAFPGEAADSWFARADRALYEAKAAGRDRVAIAGDDVSAAHSRLAA</sequence>
<dbReference type="InterPro" id="IPR050469">
    <property type="entry name" value="Diguanylate_Cyclase"/>
</dbReference>
<dbReference type="FunFam" id="3.30.70.270:FF:000001">
    <property type="entry name" value="Diguanylate cyclase domain protein"/>
    <property type="match status" value="1"/>
</dbReference>
<feature type="region of interest" description="Disordered" evidence="1">
    <location>
        <begin position="1"/>
        <end position="28"/>
    </location>
</feature>
<reference evidence="3" key="1">
    <citation type="submission" date="2022-12" db="EMBL/GenBank/DDBJ databases">
        <title>Paraconexibacter alkalitolerans sp. nov. and Baekduia alba sp. nov., isolated from soil and emended description of the genera Paraconexibacter (Chun et al., 2020) and Baekduia (An et al., 2020).</title>
        <authorList>
            <person name="Vieira S."/>
            <person name="Huber K.J."/>
            <person name="Geppert A."/>
            <person name="Wolf J."/>
            <person name="Neumann-Schaal M."/>
            <person name="Muesken M."/>
            <person name="Overmann J."/>
        </authorList>
    </citation>
    <scope>NUCLEOTIDE SEQUENCE</scope>
    <source>
        <strain evidence="3">AEG42_29</strain>
    </source>
</reference>
<dbReference type="GO" id="GO:1902201">
    <property type="term" value="P:negative regulation of bacterial-type flagellum-dependent cell motility"/>
    <property type="evidence" value="ECO:0007669"/>
    <property type="project" value="TreeGrafter"/>
</dbReference>
<dbReference type="RefSeq" id="WP_354701635.1">
    <property type="nucleotide sequence ID" value="NZ_CP114014.1"/>
</dbReference>
<dbReference type="GO" id="GO:0005886">
    <property type="term" value="C:plasma membrane"/>
    <property type="evidence" value="ECO:0007669"/>
    <property type="project" value="TreeGrafter"/>
</dbReference>
<dbReference type="PROSITE" id="PS50887">
    <property type="entry name" value="GGDEF"/>
    <property type="match status" value="1"/>
</dbReference>
<name>A0AAU7ATW1_9ACTN</name>
<dbReference type="InterPro" id="IPR000160">
    <property type="entry name" value="GGDEF_dom"/>
</dbReference>
<dbReference type="CDD" id="cd01949">
    <property type="entry name" value="GGDEF"/>
    <property type="match status" value="1"/>
</dbReference>
<dbReference type="KEGG" id="parq:DSM112329_01961"/>
<proteinExistence type="predicted"/>
<dbReference type="InterPro" id="IPR043128">
    <property type="entry name" value="Rev_trsase/Diguanyl_cyclase"/>
</dbReference>
<dbReference type="SMART" id="SM00267">
    <property type="entry name" value="GGDEF"/>
    <property type="match status" value="1"/>
</dbReference>
<dbReference type="GO" id="GO:0052621">
    <property type="term" value="F:diguanylate cyclase activity"/>
    <property type="evidence" value="ECO:0007669"/>
    <property type="project" value="TreeGrafter"/>
</dbReference>
<dbReference type="InterPro" id="IPR029787">
    <property type="entry name" value="Nucleotide_cyclase"/>
</dbReference>
<dbReference type="PANTHER" id="PTHR45138:SF9">
    <property type="entry name" value="DIGUANYLATE CYCLASE DGCM-RELATED"/>
    <property type="match status" value="1"/>
</dbReference>
<organism evidence="3">
    <name type="scientific">Paraconexibacter sp. AEG42_29</name>
    <dbReference type="NCBI Taxonomy" id="2997339"/>
    <lineage>
        <taxon>Bacteria</taxon>
        <taxon>Bacillati</taxon>
        <taxon>Actinomycetota</taxon>
        <taxon>Thermoleophilia</taxon>
        <taxon>Solirubrobacterales</taxon>
        <taxon>Paraconexibacteraceae</taxon>
        <taxon>Paraconexibacter</taxon>
    </lineage>
</organism>
<accession>A0AAU7ATW1</accession>
<dbReference type="AlphaFoldDB" id="A0AAU7ATW1"/>